<evidence type="ECO:0000313" key="6">
    <source>
        <dbReference type="EMBL" id="EMB15763.1"/>
    </source>
</evidence>
<organism evidence="6 7">
    <name type="scientific">Rhodopirellula europaea 6C</name>
    <dbReference type="NCBI Taxonomy" id="1263867"/>
    <lineage>
        <taxon>Bacteria</taxon>
        <taxon>Pseudomonadati</taxon>
        <taxon>Planctomycetota</taxon>
        <taxon>Planctomycetia</taxon>
        <taxon>Pirellulales</taxon>
        <taxon>Pirellulaceae</taxon>
        <taxon>Rhodopirellula</taxon>
    </lineage>
</organism>
<dbReference type="Gene3D" id="1.20.120.520">
    <property type="entry name" value="nmb1532 protein domain like"/>
    <property type="match status" value="1"/>
</dbReference>
<dbReference type="AlphaFoldDB" id="M2B1V6"/>
<dbReference type="Pfam" id="PF01814">
    <property type="entry name" value="Hemerythrin"/>
    <property type="match status" value="1"/>
</dbReference>
<sequence>MSDSRIASLPPSATVGDWVANYPETAEVFDMLQIDYCCDGAKPLENACWENGLEVIRVHSLLKHTVAQAGNNHETDWMHASLTKLCDEIEHTHHKLLKETLPLLSDMMAEVVSLHGESHESLQEVQQHFMNWRDDILGAMAEEERSLFPAIRELEAGGKTDASLRASLNKMIHRIQFNHEDIGKALKNARSASENFKAPSDACPKFAQMYGLLRWIENDVRHHVHKEESILFPRVHQSLSH</sequence>
<evidence type="ECO:0000313" key="7">
    <source>
        <dbReference type="Proteomes" id="UP000011529"/>
    </source>
</evidence>
<accession>M2B1V6</accession>
<comment type="subcellular location">
    <subcellularLocation>
        <location evidence="1">Cytoplasm</location>
    </subcellularLocation>
</comment>
<evidence type="ECO:0000256" key="4">
    <source>
        <dbReference type="ARBA" id="ARBA00023004"/>
    </source>
</evidence>
<evidence type="ECO:0000259" key="5">
    <source>
        <dbReference type="Pfam" id="PF01814"/>
    </source>
</evidence>
<reference evidence="6" key="2">
    <citation type="journal article" date="2013" name="Mar. Genomics">
        <title>Expression of sulfatases in Rhodopirellula baltica and the diversity of sulfatases in the genus Rhodopirellula.</title>
        <authorList>
            <person name="Wegner C.E."/>
            <person name="Richter-Heitmann T."/>
            <person name="Klindworth A."/>
            <person name="Klockow C."/>
            <person name="Richter M."/>
            <person name="Achstetter T."/>
            <person name="Glockner F.O."/>
            <person name="Harder J."/>
        </authorList>
    </citation>
    <scope>NUCLEOTIDE SEQUENCE [LARGE SCALE GENOMIC DNA]</scope>
    <source>
        <strain evidence="6">6C</strain>
    </source>
</reference>
<keyword evidence="4" id="KW-0408">Iron</keyword>
<dbReference type="RefSeq" id="WP_008658328.1">
    <property type="nucleotide sequence ID" value="NZ_ANMO01000157.1"/>
</dbReference>
<protein>
    <recommendedName>
        <fullName evidence="5">Hemerythrin-like domain-containing protein</fullName>
    </recommendedName>
</protein>
<dbReference type="Pfam" id="PF04405">
    <property type="entry name" value="ScdA_N"/>
    <property type="match status" value="1"/>
</dbReference>
<dbReference type="GO" id="GO:0046872">
    <property type="term" value="F:metal ion binding"/>
    <property type="evidence" value="ECO:0007669"/>
    <property type="project" value="UniProtKB-KW"/>
</dbReference>
<dbReference type="GO" id="GO:0005737">
    <property type="term" value="C:cytoplasm"/>
    <property type="evidence" value="ECO:0007669"/>
    <property type="project" value="UniProtKB-SubCell"/>
</dbReference>
<dbReference type="Proteomes" id="UP000011529">
    <property type="component" value="Unassembled WGS sequence"/>
</dbReference>
<comment type="caution">
    <text evidence="6">The sequence shown here is derived from an EMBL/GenBank/DDBJ whole genome shotgun (WGS) entry which is preliminary data.</text>
</comment>
<keyword evidence="7" id="KW-1185">Reference proteome</keyword>
<keyword evidence="2" id="KW-0963">Cytoplasm</keyword>
<dbReference type="InterPro" id="IPR012312">
    <property type="entry name" value="Hemerythrin-like"/>
</dbReference>
<dbReference type="InterPro" id="IPR019903">
    <property type="entry name" value="RIC_family"/>
</dbReference>
<dbReference type="EMBL" id="ANMO01000157">
    <property type="protein sequence ID" value="EMB15763.1"/>
    <property type="molecule type" value="Genomic_DNA"/>
</dbReference>
<gene>
    <name evidence="6" type="ORF">RE6C_03502</name>
</gene>
<reference evidence="6" key="1">
    <citation type="submission" date="2012-11" db="EMBL/GenBank/DDBJ databases">
        <title>Permanent draft genomes of Rhodopirellula europaea strain SH398 and 6C.</title>
        <authorList>
            <person name="Richter M."/>
            <person name="Richter-Heitmann T."/>
            <person name="Frank C."/>
            <person name="Harder J."/>
            <person name="Glockner F.O."/>
        </authorList>
    </citation>
    <scope>NUCLEOTIDE SEQUENCE</scope>
    <source>
        <strain evidence="6">6C</strain>
    </source>
</reference>
<keyword evidence="3" id="KW-0479">Metal-binding</keyword>
<dbReference type="PATRIC" id="fig|1263867.3.peg.3749"/>
<evidence type="ECO:0000256" key="3">
    <source>
        <dbReference type="ARBA" id="ARBA00022723"/>
    </source>
</evidence>
<evidence type="ECO:0000256" key="1">
    <source>
        <dbReference type="ARBA" id="ARBA00004496"/>
    </source>
</evidence>
<dbReference type="PANTHER" id="PTHR36438:SF1">
    <property type="entry name" value="IRON-SULFUR CLUSTER REPAIR PROTEIN YTFE"/>
    <property type="match status" value="1"/>
</dbReference>
<evidence type="ECO:0000256" key="2">
    <source>
        <dbReference type="ARBA" id="ARBA00022490"/>
    </source>
</evidence>
<proteinExistence type="predicted"/>
<dbReference type="PANTHER" id="PTHR36438">
    <property type="entry name" value="IRON-SULFUR CLUSTER REPAIR PROTEIN YTFE"/>
    <property type="match status" value="1"/>
</dbReference>
<name>M2B1V6_9BACT</name>
<feature type="domain" description="Hemerythrin-like" evidence="5">
    <location>
        <begin position="90"/>
        <end position="234"/>
    </location>
</feature>